<dbReference type="EMBL" id="JARBHB010000003">
    <property type="protein sequence ID" value="KAJ8891359.1"/>
    <property type="molecule type" value="Genomic_DNA"/>
</dbReference>
<protein>
    <submittedName>
        <fullName evidence="1">Uncharacterized protein</fullName>
    </submittedName>
</protein>
<comment type="caution">
    <text evidence="1">The sequence shown here is derived from an EMBL/GenBank/DDBJ whole genome shotgun (WGS) entry which is preliminary data.</text>
</comment>
<reference evidence="1 2" key="1">
    <citation type="submission" date="2023-02" db="EMBL/GenBank/DDBJ databases">
        <title>LHISI_Scaffold_Assembly.</title>
        <authorList>
            <person name="Stuart O.P."/>
            <person name="Cleave R."/>
            <person name="Magrath M.J.L."/>
            <person name="Mikheyev A.S."/>
        </authorList>
    </citation>
    <scope>NUCLEOTIDE SEQUENCE [LARGE SCALE GENOMIC DNA]</scope>
    <source>
        <strain evidence="1">Daus_M_001</strain>
        <tissue evidence="1">Leg muscle</tissue>
    </source>
</reference>
<proteinExistence type="predicted"/>
<gene>
    <name evidence="1" type="ORF">PR048_010875</name>
</gene>
<dbReference type="Proteomes" id="UP001159363">
    <property type="component" value="Chromosome 3"/>
</dbReference>
<accession>A0ABQ9I3Y0</accession>
<sequence>MVLKHTTNGCADKKIQSSVAKCFSSAKRRKADIEHLALRTTEAFAKANIHLQKLDGPNIRIAIIKLFVLPGSGDMPCVKTLREKYVPKLSEGDLKNVKEIIKDKQGRYVYVILFQVLPEPVGEPLVIVSGQYPLEFVQNIFWILPTFSGIASFRKVTMQELEPENTQQASDCAARGIFPNTFENSSVLKKLNIKDIAHVKHICQEQTADPHEQ</sequence>
<evidence type="ECO:0000313" key="1">
    <source>
        <dbReference type="EMBL" id="KAJ8891359.1"/>
    </source>
</evidence>
<name>A0ABQ9I3Y0_9NEOP</name>
<evidence type="ECO:0000313" key="2">
    <source>
        <dbReference type="Proteomes" id="UP001159363"/>
    </source>
</evidence>
<organism evidence="1 2">
    <name type="scientific">Dryococelus australis</name>
    <dbReference type="NCBI Taxonomy" id="614101"/>
    <lineage>
        <taxon>Eukaryota</taxon>
        <taxon>Metazoa</taxon>
        <taxon>Ecdysozoa</taxon>
        <taxon>Arthropoda</taxon>
        <taxon>Hexapoda</taxon>
        <taxon>Insecta</taxon>
        <taxon>Pterygota</taxon>
        <taxon>Neoptera</taxon>
        <taxon>Polyneoptera</taxon>
        <taxon>Phasmatodea</taxon>
        <taxon>Verophasmatodea</taxon>
        <taxon>Anareolatae</taxon>
        <taxon>Phasmatidae</taxon>
        <taxon>Eurycanthinae</taxon>
        <taxon>Dryococelus</taxon>
    </lineage>
</organism>
<keyword evidence="2" id="KW-1185">Reference proteome</keyword>